<organism evidence="1 2">
    <name type="scientific">Citrobacter europaeus</name>
    <dbReference type="NCBI Taxonomy" id="1914243"/>
    <lineage>
        <taxon>Bacteria</taxon>
        <taxon>Pseudomonadati</taxon>
        <taxon>Pseudomonadota</taxon>
        <taxon>Gammaproteobacteria</taxon>
        <taxon>Enterobacterales</taxon>
        <taxon>Enterobacteriaceae</taxon>
        <taxon>Citrobacter</taxon>
    </lineage>
</organism>
<dbReference type="InterPro" id="IPR021242">
    <property type="entry name" value="DUF2799"/>
</dbReference>
<keyword evidence="2" id="KW-1185">Reference proteome</keyword>
<dbReference type="EMBL" id="FLUX01000013">
    <property type="protein sequence ID" value="SBW24131.1"/>
    <property type="molecule type" value="Genomic_DNA"/>
</dbReference>
<comment type="caution">
    <text evidence="1">The sequence shown here is derived from an EMBL/GenBank/DDBJ whole genome shotgun (WGS) entry which is preliminary data.</text>
</comment>
<evidence type="ECO:0000313" key="1">
    <source>
        <dbReference type="EMBL" id="SBW24131.1"/>
    </source>
</evidence>
<proteinExistence type="predicted"/>
<dbReference type="NCBIfam" id="NF008518">
    <property type="entry name" value="PRK11443.1"/>
    <property type="match status" value="1"/>
</dbReference>
<protein>
    <recommendedName>
        <fullName evidence="3">DUF2799 domain-containing protein</fullName>
    </recommendedName>
</protein>
<gene>
    <name evidence="1" type="ORF">BN4901_1524</name>
</gene>
<sequence length="158" mass="17805">MQFKAKISHHECTLKFTPTNIQIRYAYKNEGVQAMKQFISTLFLLFISGCQIDPYTHAPTWTGTDWYDAGIQDAISGYAVKDNETLADNYNDPEVDRTKYLKGYAEGQRKTCQQDFVYARGLTGKTFPASCDTVENVDQLHSAWQKGATEGAASIRLN</sequence>
<accession>A0ABY0JM07</accession>
<reference evidence="1 2" key="1">
    <citation type="submission" date="2016-04" db="EMBL/GenBank/DDBJ databases">
        <authorList>
            <person name="Mornico D."/>
        </authorList>
    </citation>
    <scope>NUCLEOTIDE SEQUENCE [LARGE SCALE GENOMIC DNA]</scope>
    <source>
        <strain evidence="1 2">A121</strain>
    </source>
</reference>
<dbReference type="Proteomes" id="UP000195338">
    <property type="component" value="Unassembled WGS sequence"/>
</dbReference>
<evidence type="ECO:0000313" key="2">
    <source>
        <dbReference type="Proteomes" id="UP000195338"/>
    </source>
</evidence>
<evidence type="ECO:0008006" key="3">
    <source>
        <dbReference type="Google" id="ProtNLM"/>
    </source>
</evidence>
<dbReference type="Pfam" id="PF10973">
    <property type="entry name" value="DUF2799"/>
    <property type="match status" value="1"/>
</dbReference>
<name>A0ABY0JM07_9ENTR</name>